<accession>A0A7J7MRY9</accession>
<keyword evidence="2" id="KW-1133">Transmembrane helix</keyword>
<dbReference type="InterPro" id="IPR040304">
    <property type="entry name" value="ATG8-IP-1/2"/>
</dbReference>
<keyword evidence="4" id="KW-1185">Reference proteome</keyword>
<protein>
    <submittedName>
        <fullName evidence="3">Uncharacterized protein</fullName>
    </submittedName>
</protein>
<feature type="transmembrane region" description="Helical" evidence="2">
    <location>
        <begin position="229"/>
        <end position="246"/>
    </location>
</feature>
<reference evidence="3 4" key="1">
    <citation type="journal article" date="2020" name="IScience">
        <title>Genome Sequencing of the Endangered Kingdonia uniflora (Circaeasteraceae, Ranunculales) Reveals Potential Mechanisms of Evolutionary Specialization.</title>
        <authorList>
            <person name="Sun Y."/>
            <person name="Deng T."/>
            <person name="Zhang A."/>
            <person name="Moore M.J."/>
            <person name="Landis J.B."/>
            <person name="Lin N."/>
            <person name="Zhang H."/>
            <person name="Zhang X."/>
            <person name="Huang J."/>
            <person name="Zhang X."/>
            <person name="Sun H."/>
            <person name="Wang H."/>
        </authorList>
    </citation>
    <scope>NUCLEOTIDE SEQUENCE [LARGE SCALE GENOMIC DNA]</scope>
    <source>
        <strain evidence="3">TB1705</strain>
        <tissue evidence="3">Leaf</tissue>
    </source>
</reference>
<sequence>MDDVKEVTETSNRGNEWEVVSLTASAYAAAPGPRGIESNDEDKGSETKKNEDETSHAMFMSGHFVFPPSQHENLPLEPDESEIHNEQGAEDVVPEEEPELDVEVRDLSDKNKEEIWNVEGVTLPDEFAEGKNLQGLDLVGEELRVYDAAKFCSFHNETKIGGSVVGDEMAVDPESSQFTVDSPSDSSPDSSVSVSPRKDNIRNRYGLPCEAWWKRQAAALYAQAKEANAIWSVFVAAALMGIVILGQRWQQERWQAQQLKWQFSVSDEKVNWMMGPISRFKDAIAGGPRRSPVIRGSATSTNR</sequence>
<evidence type="ECO:0000256" key="2">
    <source>
        <dbReference type="SAM" id="Phobius"/>
    </source>
</evidence>
<keyword evidence="2" id="KW-0472">Membrane</keyword>
<dbReference type="AlphaFoldDB" id="A0A7J7MRY9"/>
<feature type="region of interest" description="Disordered" evidence="1">
    <location>
        <begin position="24"/>
        <end position="59"/>
    </location>
</feature>
<organism evidence="3 4">
    <name type="scientific">Kingdonia uniflora</name>
    <dbReference type="NCBI Taxonomy" id="39325"/>
    <lineage>
        <taxon>Eukaryota</taxon>
        <taxon>Viridiplantae</taxon>
        <taxon>Streptophyta</taxon>
        <taxon>Embryophyta</taxon>
        <taxon>Tracheophyta</taxon>
        <taxon>Spermatophyta</taxon>
        <taxon>Magnoliopsida</taxon>
        <taxon>Ranunculales</taxon>
        <taxon>Circaeasteraceae</taxon>
        <taxon>Kingdonia</taxon>
    </lineage>
</organism>
<dbReference type="OrthoDB" id="604034at2759"/>
<keyword evidence="2" id="KW-0812">Transmembrane</keyword>
<evidence type="ECO:0000313" key="3">
    <source>
        <dbReference type="EMBL" id="KAF6157709.1"/>
    </source>
</evidence>
<comment type="caution">
    <text evidence="3">The sequence shown here is derived from an EMBL/GenBank/DDBJ whole genome shotgun (WGS) entry which is preliminary data.</text>
</comment>
<feature type="compositionally biased region" description="Basic and acidic residues" evidence="1">
    <location>
        <begin position="41"/>
        <end position="55"/>
    </location>
</feature>
<gene>
    <name evidence="3" type="ORF">GIB67_037282</name>
</gene>
<name>A0A7J7MRY9_9MAGN</name>
<proteinExistence type="predicted"/>
<dbReference type="Proteomes" id="UP000541444">
    <property type="component" value="Unassembled WGS sequence"/>
</dbReference>
<evidence type="ECO:0000256" key="1">
    <source>
        <dbReference type="SAM" id="MobiDB-lite"/>
    </source>
</evidence>
<dbReference type="PANTHER" id="PTHR34797">
    <property type="entry name" value="ATG8-INTERACTING PROTEIN 2"/>
    <property type="match status" value="1"/>
</dbReference>
<dbReference type="EMBL" id="JACGCM010001272">
    <property type="protein sequence ID" value="KAF6157709.1"/>
    <property type="molecule type" value="Genomic_DNA"/>
</dbReference>
<evidence type="ECO:0000313" key="4">
    <source>
        <dbReference type="Proteomes" id="UP000541444"/>
    </source>
</evidence>
<feature type="region of interest" description="Disordered" evidence="1">
    <location>
        <begin position="173"/>
        <end position="197"/>
    </location>
</feature>
<feature type="compositionally biased region" description="Low complexity" evidence="1">
    <location>
        <begin position="180"/>
        <end position="195"/>
    </location>
</feature>
<dbReference type="PANTHER" id="PTHR34797:SF1">
    <property type="entry name" value="ATG8-INTERACTING PROTEIN 2"/>
    <property type="match status" value="1"/>
</dbReference>